<dbReference type="EMBL" id="FQZU01000012">
    <property type="protein sequence ID" value="SHJ81489.1"/>
    <property type="molecule type" value="Genomic_DNA"/>
</dbReference>
<comment type="function">
    <text evidence="2">Antitoxin component of a type II toxin-antitoxin (TA) system.</text>
</comment>
<dbReference type="Proteomes" id="UP000183994">
    <property type="component" value="Unassembled WGS sequence"/>
</dbReference>
<dbReference type="NCBIfam" id="TIGR01552">
    <property type="entry name" value="phd_fam"/>
    <property type="match status" value="1"/>
</dbReference>
<dbReference type="Gene3D" id="6.10.250.330">
    <property type="match status" value="1"/>
</dbReference>
<dbReference type="Pfam" id="PF02604">
    <property type="entry name" value="PhdYeFM_antitox"/>
    <property type="match status" value="1"/>
</dbReference>
<organism evidence="3 4">
    <name type="scientific">Desulfatibacillum alkenivorans DSM 16219</name>
    <dbReference type="NCBI Taxonomy" id="1121393"/>
    <lineage>
        <taxon>Bacteria</taxon>
        <taxon>Pseudomonadati</taxon>
        <taxon>Thermodesulfobacteriota</taxon>
        <taxon>Desulfobacteria</taxon>
        <taxon>Desulfobacterales</taxon>
        <taxon>Desulfatibacillaceae</taxon>
        <taxon>Desulfatibacillum</taxon>
    </lineage>
</organism>
<dbReference type="RefSeq" id="WP_073475916.1">
    <property type="nucleotide sequence ID" value="NZ_FQZU01000012.1"/>
</dbReference>
<dbReference type="PANTHER" id="PTHR33713">
    <property type="entry name" value="ANTITOXIN YAFN-RELATED"/>
    <property type="match status" value="1"/>
</dbReference>
<dbReference type="InterPro" id="IPR051405">
    <property type="entry name" value="phD/YefM_antitoxin"/>
</dbReference>
<dbReference type="Gene3D" id="3.40.1620.10">
    <property type="entry name" value="YefM-like domain"/>
    <property type="match status" value="1"/>
</dbReference>
<dbReference type="AlphaFoldDB" id="A0A1M6MDI5"/>
<dbReference type="InterPro" id="IPR036165">
    <property type="entry name" value="YefM-like_sf"/>
</dbReference>
<name>A0A1M6MDI5_9BACT</name>
<gene>
    <name evidence="3" type="ORF">SAMN02745216_02326</name>
</gene>
<dbReference type="OrthoDB" id="9802003at2"/>
<evidence type="ECO:0000256" key="2">
    <source>
        <dbReference type="RuleBase" id="RU362080"/>
    </source>
</evidence>
<dbReference type="PANTHER" id="PTHR33713:SF6">
    <property type="entry name" value="ANTITOXIN YEFM"/>
    <property type="match status" value="1"/>
</dbReference>
<evidence type="ECO:0000256" key="1">
    <source>
        <dbReference type="ARBA" id="ARBA00009981"/>
    </source>
</evidence>
<dbReference type="SUPFAM" id="SSF143120">
    <property type="entry name" value="YefM-like"/>
    <property type="match status" value="1"/>
</dbReference>
<comment type="similarity">
    <text evidence="1 2">Belongs to the phD/YefM antitoxin family.</text>
</comment>
<keyword evidence="4" id="KW-1185">Reference proteome</keyword>
<evidence type="ECO:0000313" key="4">
    <source>
        <dbReference type="Proteomes" id="UP000183994"/>
    </source>
</evidence>
<sequence>MKALTFLDAKRNLSNVLEEVCQDHEPTIITRAGGEAVVLISLEEYSSLEETMYLLQSPNNAKQLMESIAQLESGGGM</sequence>
<accession>A0A1M6MDI5</accession>
<evidence type="ECO:0000313" key="3">
    <source>
        <dbReference type="EMBL" id="SHJ81489.1"/>
    </source>
</evidence>
<protein>
    <recommendedName>
        <fullName evidence="2">Antitoxin</fullName>
    </recommendedName>
</protein>
<reference evidence="4" key="1">
    <citation type="submission" date="2016-11" db="EMBL/GenBank/DDBJ databases">
        <authorList>
            <person name="Varghese N."/>
            <person name="Submissions S."/>
        </authorList>
    </citation>
    <scope>NUCLEOTIDE SEQUENCE [LARGE SCALE GENOMIC DNA]</scope>
    <source>
        <strain evidence="4">DSM 16219</strain>
    </source>
</reference>
<dbReference type="InterPro" id="IPR006442">
    <property type="entry name" value="Antitoxin_Phd/YefM"/>
</dbReference>
<proteinExistence type="inferred from homology"/>
<dbReference type="STRING" id="1121393.SAMN02745216_02326"/>